<dbReference type="AlphaFoldDB" id="J9GLM1"/>
<evidence type="ECO:0000313" key="1">
    <source>
        <dbReference type="EMBL" id="EJX08354.1"/>
    </source>
</evidence>
<name>J9GLM1_9ZZZZ</name>
<comment type="caution">
    <text evidence="1">The sequence shown here is derived from an EMBL/GenBank/DDBJ whole genome shotgun (WGS) entry which is preliminary data.</text>
</comment>
<proteinExistence type="predicted"/>
<protein>
    <submittedName>
        <fullName evidence="1">Uncharacterized protein</fullName>
    </submittedName>
</protein>
<reference evidence="1" key="1">
    <citation type="journal article" date="2012" name="PLoS ONE">
        <title>Gene sets for utilization of primary and secondary nutrition supplies in the distal gut of endangered iberian lynx.</title>
        <authorList>
            <person name="Alcaide M."/>
            <person name="Messina E."/>
            <person name="Richter M."/>
            <person name="Bargiela R."/>
            <person name="Peplies J."/>
            <person name="Huws S.A."/>
            <person name="Newbold C.J."/>
            <person name="Golyshin P.N."/>
            <person name="Simon M.A."/>
            <person name="Lopez G."/>
            <person name="Yakimov M.M."/>
            <person name="Ferrer M."/>
        </authorList>
    </citation>
    <scope>NUCLEOTIDE SEQUENCE</scope>
</reference>
<dbReference type="EMBL" id="AMCI01000645">
    <property type="protein sequence ID" value="EJX08354.1"/>
    <property type="molecule type" value="Genomic_DNA"/>
</dbReference>
<accession>J9GLM1</accession>
<gene>
    <name evidence="1" type="ORF">EVA_03538</name>
</gene>
<sequence length="80" mass="9227">MSVYGIVNLVLNLLEELLRHRSPRVIVNTRSINFQHLTVEHLFCSTDVPDTFQQFFPIAATAQFLQTFVIHRKALGNVFL</sequence>
<organism evidence="1">
    <name type="scientific">gut metagenome</name>
    <dbReference type="NCBI Taxonomy" id="749906"/>
    <lineage>
        <taxon>unclassified sequences</taxon>
        <taxon>metagenomes</taxon>
        <taxon>organismal metagenomes</taxon>
    </lineage>
</organism>